<feature type="compositionally biased region" description="Gly residues" evidence="6">
    <location>
        <begin position="146"/>
        <end position="162"/>
    </location>
</feature>
<comment type="cofactor">
    <cofactor evidence="1">
        <name>FAD</name>
        <dbReference type="ChEBI" id="CHEBI:57692"/>
    </cofactor>
</comment>
<evidence type="ECO:0000256" key="5">
    <source>
        <dbReference type="ARBA" id="ARBA00023002"/>
    </source>
</evidence>
<keyword evidence="4" id="KW-0274">FAD</keyword>
<dbReference type="InterPro" id="IPR051169">
    <property type="entry name" value="NADH-Q_oxidoreductase"/>
</dbReference>
<dbReference type="EC" id="1.6.5.-" evidence="8"/>
<evidence type="ECO:0000256" key="2">
    <source>
        <dbReference type="ARBA" id="ARBA00005272"/>
    </source>
</evidence>
<feature type="domain" description="FAD/NAD(P)-binding" evidence="7">
    <location>
        <begin position="32"/>
        <end position="309"/>
    </location>
</feature>
<name>A0ABW2JSQ7_9ACTN</name>
<dbReference type="PRINTS" id="PR00411">
    <property type="entry name" value="PNDRDTASEI"/>
</dbReference>
<dbReference type="Pfam" id="PF07992">
    <property type="entry name" value="Pyr_redox_2"/>
    <property type="match status" value="1"/>
</dbReference>
<dbReference type="RefSeq" id="WP_381836103.1">
    <property type="nucleotide sequence ID" value="NZ_JBHTCF010000015.1"/>
</dbReference>
<dbReference type="PANTHER" id="PTHR42913:SF3">
    <property type="entry name" value="64 KDA MITOCHONDRIAL NADH DEHYDROGENASE (EUROFUNG)"/>
    <property type="match status" value="1"/>
</dbReference>
<evidence type="ECO:0000313" key="8">
    <source>
        <dbReference type="EMBL" id="MFC7308266.1"/>
    </source>
</evidence>
<dbReference type="SUPFAM" id="SSF51905">
    <property type="entry name" value="FAD/NAD(P)-binding domain"/>
    <property type="match status" value="1"/>
</dbReference>
<proteinExistence type="inferred from homology"/>
<organism evidence="8 9">
    <name type="scientific">Streptomyces monticola</name>
    <dbReference type="NCBI Taxonomy" id="2666263"/>
    <lineage>
        <taxon>Bacteria</taxon>
        <taxon>Bacillati</taxon>
        <taxon>Actinomycetota</taxon>
        <taxon>Actinomycetes</taxon>
        <taxon>Kitasatosporales</taxon>
        <taxon>Streptomycetaceae</taxon>
        <taxon>Streptomyces</taxon>
    </lineage>
</organism>
<dbReference type="PANTHER" id="PTHR42913">
    <property type="entry name" value="APOPTOSIS-INDUCING FACTOR 1"/>
    <property type="match status" value="1"/>
</dbReference>
<dbReference type="InterPro" id="IPR036188">
    <property type="entry name" value="FAD/NAD-bd_sf"/>
</dbReference>
<dbReference type="GO" id="GO:0016491">
    <property type="term" value="F:oxidoreductase activity"/>
    <property type="evidence" value="ECO:0007669"/>
    <property type="project" value="UniProtKB-KW"/>
</dbReference>
<evidence type="ECO:0000256" key="6">
    <source>
        <dbReference type="SAM" id="MobiDB-lite"/>
    </source>
</evidence>
<feature type="compositionally biased region" description="Basic residues" evidence="6">
    <location>
        <begin position="22"/>
        <end position="31"/>
    </location>
</feature>
<keyword evidence="9" id="KW-1185">Reference proteome</keyword>
<sequence length="418" mass="44310">MSHRKRLRRPLDMTTTPELRARHPRPRHPRPHVVVLGAGYAGLLSALRIAPHARVTLVDPSDRFTERVRLHELAAGRPEVTHPLSVFTVRRGIEHLAARATGIDLHARAVTTDDGRSLTYDRLVYALGSRTAIPAVQDTVRDGDASGSGSGSGNGNGHGDGNGDPRAYTAESAAGLHKRLLDGPGRIAVVGGGLTGIEMAAELAESHPAWEVELLSSGLAESLSRKGRDHVRAALDTLGVTVSLTEGRRVSDPAEVDADAVVWAASMIPNTELAAAAGLALDPVSRRIEVDATQRSTSHPDVYAAGDASARRARDGSLLRMACATALPTGGQAAASVIASLKGTAPRPPRFGYLIQCVSLGRHDGVIQKVRADDSPRELILTGRPAAVTKEQVVRNTVRLLHTVSRHPVAARRVPYLG</sequence>
<dbReference type="EMBL" id="JBHTCF010000015">
    <property type="protein sequence ID" value="MFC7308266.1"/>
    <property type="molecule type" value="Genomic_DNA"/>
</dbReference>
<keyword evidence="5 8" id="KW-0560">Oxidoreductase</keyword>
<feature type="region of interest" description="Disordered" evidence="6">
    <location>
        <begin position="136"/>
        <end position="168"/>
    </location>
</feature>
<dbReference type="Proteomes" id="UP001596523">
    <property type="component" value="Unassembled WGS sequence"/>
</dbReference>
<comment type="caution">
    <text evidence="8">The sequence shown here is derived from an EMBL/GenBank/DDBJ whole genome shotgun (WGS) entry which is preliminary data.</text>
</comment>
<evidence type="ECO:0000256" key="4">
    <source>
        <dbReference type="ARBA" id="ARBA00022827"/>
    </source>
</evidence>
<dbReference type="CDD" id="cd02440">
    <property type="entry name" value="AdoMet_MTases"/>
    <property type="match status" value="1"/>
</dbReference>
<dbReference type="InterPro" id="IPR023753">
    <property type="entry name" value="FAD/NAD-binding_dom"/>
</dbReference>
<gene>
    <name evidence="8" type="ORF">ACFQVC_29100</name>
</gene>
<comment type="similarity">
    <text evidence="2">Belongs to the NADH dehydrogenase family.</text>
</comment>
<protein>
    <submittedName>
        <fullName evidence="8">NAD(P)/FAD-dependent oxidoreductase</fullName>
        <ecNumber evidence="8">1.6.5.-</ecNumber>
    </submittedName>
</protein>
<evidence type="ECO:0000256" key="1">
    <source>
        <dbReference type="ARBA" id="ARBA00001974"/>
    </source>
</evidence>
<keyword evidence="3" id="KW-0285">Flavoprotein</keyword>
<dbReference type="Gene3D" id="3.50.50.100">
    <property type="match status" value="2"/>
</dbReference>
<evidence type="ECO:0000259" key="7">
    <source>
        <dbReference type="Pfam" id="PF07992"/>
    </source>
</evidence>
<evidence type="ECO:0000313" key="9">
    <source>
        <dbReference type="Proteomes" id="UP001596523"/>
    </source>
</evidence>
<accession>A0ABW2JSQ7</accession>
<evidence type="ECO:0000256" key="3">
    <source>
        <dbReference type="ARBA" id="ARBA00022630"/>
    </source>
</evidence>
<feature type="region of interest" description="Disordered" evidence="6">
    <location>
        <begin position="1"/>
        <end position="31"/>
    </location>
</feature>
<dbReference type="PRINTS" id="PR00368">
    <property type="entry name" value="FADPNR"/>
</dbReference>
<reference evidence="9" key="1">
    <citation type="journal article" date="2019" name="Int. J. Syst. Evol. Microbiol.">
        <title>The Global Catalogue of Microorganisms (GCM) 10K type strain sequencing project: providing services to taxonomists for standard genome sequencing and annotation.</title>
        <authorList>
            <consortium name="The Broad Institute Genomics Platform"/>
            <consortium name="The Broad Institute Genome Sequencing Center for Infectious Disease"/>
            <person name="Wu L."/>
            <person name="Ma J."/>
        </authorList>
    </citation>
    <scope>NUCLEOTIDE SEQUENCE [LARGE SCALE GENOMIC DNA]</scope>
    <source>
        <strain evidence="9">SYNS20</strain>
    </source>
</reference>